<comment type="caution">
    <text evidence="1">The sequence shown here is derived from an EMBL/GenBank/DDBJ whole genome shotgun (WGS) entry which is preliminary data.</text>
</comment>
<keyword evidence="2" id="KW-1185">Reference proteome</keyword>
<accession>A0A7J6VQ75</accession>
<organism evidence="1 2">
    <name type="scientific">Thalictrum thalictroides</name>
    <name type="common">Rue-anemone</name>
    <name type="synonym">Anemone thalictroides</name>
    <dbReference type="NCBI Taxonomy" id="46969"/>
    <lineage>
        <taxon>Eukaryota</taxon>
        <taxon>Viridiplantae</taxon>
        <taxon>Streptophyta</taxon>
        <taxon>Embryophyta</taxon>
        <taxon>Tracheophyta</taxon>
        <taxon>Spermatophyta</taxon>
        <taxon>Magnoliopsida</taxon>
        <taxon>Ranunculales</taxon>
        <taxon>Ranunculaceae</taxon>
        <taxon>Thalictroideae</taxon>
        <taxon>Thalictrum</taxon>
    </lineage>
</organism>
<name>A0A7J6VQ75_THATH</name>
<dbReference type="Proteomes" id="UP000554482">
    <property type="component" value="Unassembled WGS sequence"/>
</dbReference>
<sequence length="59" mass="6675">MKRVLAEDFDVGSDLAQVSQTVFWQVRLFLAGASGPTHYHTSRLKTSNKLARDFCIVVY</sequence>
<evidence type="ECO:0000313" key="1">
    <source>
        <dbReference type="EMBL" id="KAF5187033.1"/>
    </source>
</evidence>
<reference evidence="1 2" key="1">
    <citation type="submission" date="2020-06" db="EMBL/GenBank/DDBJ databases">
        <title>Transcriptomic and genomic resources for Thalictrum thalictroides and T. hernandezii: Facilitating candidate gene discovery in an emerging model plant lineage.</title>
        <authorList>
            <person name="Arias T."/>
            <person name="Riano-Pachon D.M."/>
            <person name="Di Stilio V.S."/>
        </authorList>
    </citation>
    <scope>NUCLEOTIDE SEQUENCE [LARGE SCALE GENOMIC DNA]</scope>
    <source>
        <strain evidence="2">cv. WT478/WT964</strain>
        <tissue evidence="1">Leaves</tissue>
    </source>
</reference>
<protein>
    <submittedName>
        <fullName evidence="1">Uncharacterized protein</fullName>
    </submittedName>
</protein>
<dbReference type="AlphaFoldDB" id="A0A7J6VQ75"/>
<evidence type="ECO:0000313" key="2">
    <source>
        <dbReference type="Proteomes" id="UP000554482"/>
    </source>
</evidence>
<gene>
    <name evidence="1" type="ORF">FRX31_023382</name>
</gene>
<dbReference type="EMBL" id="JABWDY010028527">
    <property type="protein sequence ID" value="KAF5187033.1"/>
    <property type="molecule type" value="Genomic_DNA"/>
</dbReference>
<proteinExistence type="predicted"/>